<dbReference type="EC" id="2.4.-.-" evidence="2"/>
<dbReference type="CDD" id="cd03801">
    <property type="entry name" value="GT4_PimA-like"/>
    <property type="match status" value="1"/>
</dbReference>
<dbReference type="EMBL" id="JAYGHT010000129">
    <property type="protein sequence ID" value="MEA5520961.1"/>
    <property type="molecule type" value="Genomic_DNA"/>
</dbReference>
<name>A0ABU5U199_9CYAN</name>
<dbReference type="GO" id="GO:0016757">
    <property type="term" value="F:glycosyltransferase activity"/>
    <property type="evidence" value="ECO:0007669"/>
    <property type="project" value="UniProtKB-KW"/>
</dbReference>
<keyword evidence="3" id="KW-1185">Reference proteome</keyword>
<gene>
    <name evidence="2" type="ORF">VB854_18650</name>
</gene>
<evidence type="ECO:0000313" key="3">
    <source>
        <dbReference type="Proteomes" id="UP001301728"/>
    </source>
</evidence>
<accession>A0ABU5U199</accession>
<dbReference type="SUPFAM" id="SSF53756">
    <property type="entry name" value="UDP-Glycosyltransferase/glycogen phosphorylase"/>
    <property type="match status" value="1"/>
</dbReference>
<keyword evidence="2" id="KW-0328">Glycosyltransferase</keyword>
<dbReference type="RefSeq" id="WP_323217516.1">
    <property type="nucleotide sequence ID" value="NZ_JAYGHT010000129.1"/>
</dbReference>
<sequence>MNGTESQDLESMRVLMVVENISRKMGGEAGKSFYYLRLLRERNIEVRAVCHGRVREELRQEFAEDPEQFRKIHFVDDTWYQVLVWRIGKLFPYRIQDLIFGQIIHSITQYHIRKLAKKLIKVHNMDLVFEPAPITPKGLSFIYNMGVPVVIGPLSGGLEFPPAFQYMDSKISRLSINISRSFSEILHQLIPGKIKASALIVANQQTTDALPKACQGEIYQLIESGVDLDLWPPRESRQSQPDQPVRFIYVGRLVDWKGVQFLIEAFQQVAHQNSNAVLELVGNGQLQQQLENRVQELGLQNQIRFHGWQPSAKVNQLLRECDVFVMPSLREAGGNAIMEAMAIGLPTIATNWAGPSYIVDSRSGVLVDPSSPEEFTKGLAQAMIRLAESPQLRDQMGEAAKQRVREDYFDWHSKCDRIVEIFSETLRKAKKLPALPSQQVDQNFHSFVGTERISNL</sequence>
<reference evidence="2 3" key="1">
    <citation type="submission" date="2023-12" db="EMBL/GenBank/DDBJ databases">
        <title>Baltic Sea Cyanobacteria.</title>
        <authorList>
            <person name="Delbaje E."/>
            <person name="Fewer D.P."/>
            <person name="Shishido T.K."/>
        </authorList>
    </citation>
    <scope>NUCLEOTIDE SEQUENCE [LARGE SCALE GENOMIC DNA]</scope>
    <source>
        <strain evidence="2 3">CCNP 1315</strain>
    </source>
</reference>
<dbReference type="PANTHER" id="PTHR12526">
    <property type="entry name" value="GLYCOSYLTRANSFERASE"/>
    <property type="match status" value="1"/>
</dbReference>
<evidence type="ECO:0000313" key="2">
    <source>
        <dbReference type="EMBL" id="MEA5520961.1"/>
    </source>
</evidence>
<dbReference type="Proteomes" id="UP001301728">
    <property type="component" value="Unassembled WGS sequence"/>
</dbReference>
<comment type="caution">
    <text evidence="2">The sequence shown here is derived from an EMBL/GenBank/DDBJ whole genome shotgun (WGS) entry which is preliminary data.</text>
</comment>
<evidence type="ECO:0000259" key="1">
    <source>
        <dbReference type="Pfam" id="PF00534"/>
    </source>
</evidence>
<organism evidence="2 3">
    <name type="scientific">Limnoraphis robusta CCNP1315</name>
    <dbReference type="NCBI Taxonomy" id="3110306"/>
    <lineage>
        <taxon>Bacteria</taxon>
        <taxon>Bacillati</taxon>
        <taxon>Cyanobacteriota</taxon>
        <taxon>Cyanophyceae</taxon>
        <taxon>Oscillatoriophycideae</taxon>
        <taxon>Oscillatoriales</taxon>
        <taxon>Sirenicapillariaceae</taxon>
        <taxon>Limnoraphis</taxon>
    </lineage>
</organism>
<dbReference type="Pfam" id="PF00534">
    <property type="entry name" value="Glycos_transf_1"/>
    <property type="match status" value="1"/>
</dbReference>
<dbReference type="Gene3D" id="3.40.50.2000">
    <property type="entry name" value="Glycogen Phosphorylase B"/>
    <property type="match status" value="2"/>
</dbReference>
<dbReference type="InterPro" id="IPR001296">
    <property type="entry name" value="Glyco_trans_1"/>
</dbReference>
<keyword evidence="2" id="KW-0808">Transferase</keyword>
<protein>
    <submittedName>
        <fullName evidence="2">Glycosyltransferase family 4 protein</fullName>
        <ecNumber evidence="2">2.4.-.-</ecNumber>
    </submittedName>
</protein>
<proteinExistence type="predicted"/>
<feature type="domain" description="Glycosyl transferase family 1" evidence="1">
    <location>
        <begin position="240"/>
        <end position="403"/>
    </location>
</feature>